<keyword evidence="3 6" id="KW-0812">Transmembrane</keyword>
<dbReference type="InterPro" id="IPR036412">
    <property type="entry name" value="HAD-like_sf"/>
</dbReference>
<dbReference type="PRINTS" id="PR00119">
    <property type="entry name" value="CATATPASE"/>
</dbReference>
<gene>
    <name evidence="7" type="primary">cadA_61</name>
    <name evidence="7" type="ORF">SDC9_164577</name>
</gene>
<dbReference type="PRINTS" id="PR00120">
    <property type="entry name" value="HATPASE"/>
</dbReference>
<dbReference type="InterPro" id="IPR023299">
    <property type="entry name" value="ATPase_P-typ_cyto_dom_N"/>
</dbReference>
<sequence length="217" mass="23061">MKECGANPRDSEVRRVSSGGSAVYASYDGKYIGCCIISDSLKPDSVRAVRELKREGVSMTAMLTGDSKDEGERIGRLMEFDRVYSRLLPDQKVEKLEALISENENGSLIYVGDGINDAPVLARADVGMAMGALGSDAAIESADVVITDDNPLKVPLAVRLSKKTTSIVMQNIIFALSVKAVFIVLGAFGIAGMWSAVFADVGVTLIAVLNAARAARI</sequence>
<comment type="subcellular location">
    <subcellularLocation>
        <location evidence="1">Membrane</location>
    </subcellularLocation>
</comment>
<feature type="transmembrane region" description="Helical" evidence="6">
    <location>
        <begin position="168"/>
        <end position="188"/>
    </location>
</feature>
<organism evidence="7">
    <name type="scientific">bioreactor metagenome</name>
    <dbReference type="NCBI Taxonomy" id="1076179"/>
    <lineage>
        <taxon>unclassified sequences</taxon>
        <taxon>metagenomes</taxon>
        <taxon>ecological metagenomes</taxon>
    </lineage>
</organism>
<dbReference type="PANTHER" id="PTHR48085:SF5">
    <property type="entry name" value="CADMIUM_ZINC-TRANSPORTING ATPASE HMA4-RELATED"/>
    <property type="match status" value="1"/>
</dbReference>
<evidence type="ECO:0000256" key="1">
    <source>
        <dbReference type="ARBA" id="ARBA00004370"/>
    </source>
</evidence>
<dbReference type="InterPro" id="IPR051014">
    <property type="entry name" value="Cation_Transport_ATPase_IB"/>
</dbReference>
<keyword evidence="4 6" id="KW-1133">Transmembrane helix</keyword>
<evidence type="ECO:0000256" key="3">
    <source>
        <dbReference type="ARBA" id="ARBA00022692"/>
    </source>
</evidence>
<keyword evidence="5 6" id="KW-0472">Membrane</keyword>
<protein>
    <submittedName>
        <fullName evidence="7">Cadmium, zinc and cobalt-transporting ATPase</fullName>
        <ecNumber evidence="7">3.6.3.3</ecNumber>
    </submittedName>
</protein>
<evidence type="ECO:0000256" key="2">
    <source>
        <dbReference type="ARBA" id="ARBA00006024"/>
    </source>
</evidence>
<evidence type="ECO:0000256" key="4">
    <source>
        <dbReference type="ARBA" id="ARBA00022989"/>
    </source>
</evidence>
<keyword evidence="7" id="KW-0378">Hydrolase</keyword>
<dbReference type="Pfam" id="PF00702">
    <property type="entry name" value="Hydrolase"/>
    <property type="match status" value="1"/>
</dbReference>
<dbReference type="InterPro" id="IPR001757">
    <property type="entry name" value="P_typ_ATPase"/>
</dbReference>
<evidence type="ECO:0000256" key="6">
    <source>
        <dbReference type="SAM" id="Phobius"/>
    </source>
</evidence>
<dbReference type="PANTHER" id="PTHR48085">
    <property type="entry name" value="CADMIUM/ZINC-TRANSPORTING ATPASE HMA2-RELATED"/>
    <property type="match status" value="1"/>
</dbReference>
<accession>A0A645FS12</accession>
<dbReference type="EMBL" id="VSSQ01064303">
    <property type="protein sequence ID" value="MPN17227.1"/>
    <property type="molecule type" value="Genomic_DNA"/>
</dbReference>
<comment type="caution">
    <text evidence="7">The sequence shown here is derived from an EMBL/GenBank/DDBJ whole genome shotgun (WGS) entry which is preliminary data.</text>
</comment>
<comment type="similarity">
    <text evidence="2">Belongs to the cation transport ATPase (P-type) (TC 3.A.3) family. Type IB subfamily.</text>
</comment>
<dbReference type="SUPFAM" id="SSF56784">
    <property type="entry name" value="HAD-like"/>
    <property type="match status" value="1"/>
</dbReference>
<dbReference type="InterPro" id="IPR023214">
    <property type="entry name" value="HAD_sf"/>
</dbReference>
<proteinExistence type="inferred from homology"/>
<name>A0A645FS12_9ZZZZ</name>
<dbReference type="EC" id="3.6.3.3" evidence="7"/>
<dbReference type="NCBIfam" id="TIGR01494">
    <property type="entry name" value="ATPase_P-type"/>
    <property type="match status" value="1"/>
</dbReference>
<reference evidence="7" key="1">
    <citation type="submission" date="2019-08" db="EMBL/GenBank/DDBJ databases">
        <authorList>
            <person name="Kucharzyk K."/>
            <person name="Murdoch R.W."/>
            <person name="Higgins S."/>
            <person name="Loffler F."/>
        </authorList>
    </citation>
    <scope>NUCLEOTIDE SEQUENCE</scope>
</reference>
<evidence type="ECO:0000313" key="7">
    <source>
        <dbReference type="EMBL" id="MPN17227.1"/>
    </source>
</evidence>
<dbReference type="Gene3D" id="3.40.50.1000">
    <property type="entry name" value="HAD superfamily/HAD-like"/>
    <property type="match status" value="1"/>
</dbReference>
<dbReference type="GO" id="GO:0005524">
    <property type="term" value="F:ATP binding"/>
    <property type="evidence" value="ECO:0007669"/>
    <property type="project" value="InterPro"/>
</dbReference>
<dbReference type="Gene3D" id="3.40.1110.10">
    <property type="entry name" value="Calcium-transporting ATPase, cytoplasmic domain N"/>
    <property type="match status" value="1"/>
</dbReference>
<evidence type="ECO:0000256" key="5">
    <source>
        <dbReference type="ARBA" id="ARBA00023136"/>
    </source>
</evidence>
<dbReference type="AlphaFoldDB" id="A0A645FS12"/>
<dbReference type="GO" id="GO:0016887">
    <property type="term" value="F:ATP hydrolysis activity"/>
    <property type="evidence" value="ECO:0007669"/>
    <property type="project" value="InterPro"/>
</dbReference>
<dbReference type="GO" id="GO:0015086">
    <property type="term" value="F:cadmium ion transmembrane transporter activity"/>
    <property type="evidence" value="ECO:0007669"/>
    <property type="project" value="TreeGrafter"/>
</dbReference>
<dbReference type="GO" id="GO:0016020">
    <property type="term" value="C:membrane"/>
    <property type="evidence" value="ECO:0007669"/>
    <property type="project" value="UniProtKB-SubCell"/>
</dbReference>